<name>A0A8H4APW0_GIGMA</name>
<feature type="compositionally biased region" description="Basic and acidic residues" evidence="1">
    <location>
        <begin position="81"/>
        <end position="92"/>
    </location>
</feature>
<evidence type="ECO:0000313" key="2">
    <source>
        <dbReference type="EMBL" id="KAF0520691.1"/>
    </source>
</evidence>
<gene>
    <name evidence="2" type="ORF">F8M41_016166</name>
</gene>
<dbReference type="EMBL" id="WTPW01000347">
    <property type="protein sequence ID" value="KAF0520691.1"/>
    <property type="molecule type" value="Genomic_DNA"/>
</dbReference>
<proteinExistence type="predicted"/>
<dbReference type="AlphaFoldDB" id="A0A8H4APW0"/>
<evidence type="ECO:0000256" key="1">
    <source>
        <dbReference type="SAM" id="MobiDB-lite"/>
    </source>
</evidence>
<reference evidence="2 3" key="1">
    <citation type="journal article" date="2019" name="Environ. Microbiol.">
        <title>At the nexus of three kingdoms: the genome of the mycorrhizal fungus Gigaspora margarita provides insights into plant, endobacterial and fungal interactions.</title>
        <authorList>
            <person name="Venice F."/>
            <person name="Ghignone S."/>
            <person name="Salvioli di Fossalunga A."/>
            <person name="Amselem J."/>
            <person name="Novero M."/>
            <person name="Xianan X."/>
            <person name="Sedzielewska Toro K."/>
            <person name="Morin E."/>
            <person name="Lipzen A."/>
            <person name="Grigoriev I.V."/>
            <person name="Henrissat B."/>
            <person name="Martin F.M."/>
            <person name="Bonfante P."/>
        </authorList>
    </citation>
    <scope>NUCLEOTIDE SEQUENCE [LARGE SCALE GENOMIC DNA]</scope>
    <source>
        <strain evidence="2 3">BEG34</strain>
    </source>
</reference>
<dbReference type="OrthoDB" id="2481818at2759"/>
<protein>
    <submittedName>
        <fullName evidence="2">Uncharacterized protein</fullName>
    </submittedName>
</protein>
<accession>A0A8H4APW0</accession>
<comment type="caution">
    <text evidence="2">The sequence shown here is derived from an EMBL/GenBank/DDBJ whole genome shotgun (WGS) entry which is preliminary data.</text>
</comment>
<dbReference type="Proteomes" id="UP000439903">
    <property type="component" value="Unassembled WGS sequence"/>
</dbReference>
<evidence type="ECO:0000313" key="3">
    <source>
        <dbReference type="Proteomes" id="UP000439903"/>
    </source>
</evidence>
<keyword evidence="3" id="KW-1185">Reference proteome</keyword>
<feature type="region of interest" description="Disordered" evidence="1">
    <location>
        <begin position="60"/>
        <end position="92"/>
    </location>
</feature>
<organism evidence="2 3">
    <name type="scientific">Gigaspora margarita</name>
    <dbReference type="NCBI Taxonomy" id="4874"/>
    <lineage>
        <taxon>Eukaryota</taxon>
        <taxon>Fungi</taxon>
        <taxon>Fungi incertae sedis</taxon>
        <taxon>Mucoromycota</taxon>
        <taxon>Glomeromycotina</taxon>
        <taxon>Glomeromycetes</taxon>
        <taxon>Diversisporales</taxon>
        <taxon>Gigasporaceae</taxon>
        <taxon>Gigaspora</taxon>
    </lineage>
</organism>
<sequence>MILLPKVGSKEDLDFANKISSKIDNILEISLDPYEDERICKVKYEELHIFYISKEGSDTYEEVNSDSNRSNKDNKGNGYDESNRYDEGNRCDKDISKSISNIIKSQYSKHPKAQEIYTNIISNCLILSAIAYDSNIEKIKIYSEKHKAVLKNKEGSTTLELVSYTYIKELANKIQLPKFVLVNLEDATVGPVSLLGFLMKYKAFEIKLLKKIG</sequence>